<dbReference type="GO" id="GO:0070733">
    <property type="term" value="F:AMPylase activity"/>
    <property type="evidence" value="ECO:0007669"/>
    <property type="project" value="UniProtKB-EC"/>
</dbReference>
<dbReference type="EC" id="2.7.7.108" evidence="5"/>
<reference evidence="9 10" key="1">
    <citation type="journal article" date="2019" name="Emerg. Microbes Infect.">
        <title>Comprehensive subspecies identification of 175 nontuberculous mycobacteria species based on 7547 genomic profiles.</title>
        <authorList>
            <person name="Matsumoto Y."/>
            <person name="Kinjo T."/>
            <person name="Motooka D."/>
            <person name="Nabeya D."/>
            <person name="Jung N."/>
            <person name="Uechi K."/>
            <person name="Horii T."/>
            <person name="Iida T."/>
            <person name="Fujita J."/>
            <person name="Nakamura S."/>
        </authorList>
    </citation>
    <scope>NUCLEOTIDE SEQUENCE [LARGE SCALE GENOMIC DNA]</scope>
    <source>
        <strain evidence="9 10">JCM 30395</strain>
    </source>
</reference>
<evidence type="ECO:0000256" key="5">
    <source>
        <dbReference type="ARBA" id="ARBA00034531"/>
    </source>
</evidence>
<feature type="domain" description="Fido" evidence="8">
    <location>
        <begin position="128"/>
        <end position="272"/>
    </location>
</feature>
<protein>
    <recommendedName>
        <fullName evidence="5">protein adenylyltransferase</fullName>
        <ecNumber evidence="5">2.7.7.108</ecNumber>
    </recommendedName>
</protein>
<evidence type="ECO:0000256" key="3">
    <source>
        <dbReference type="ARBA" id="ARBA00022741"/>
    </source>
</evidence>
<dbReference type="AlphaFoldDB" id="A0A7I7SUA8"/>
<dbReference type="GO" id="GO:0051302">
    <property type="term" value="P:regulation of cell division"/>
    <property type="evidence" value="ECO:0007669"/>
    <property type="project" value="TreeGrafter"/>
</dbReference>
<keyword evidence="4" id="KW-0067">ATP-binding</keyword>
<keyword evidence="1" id="KW-0808">Transferase</keyword>
<evidence type="ECO:0000256" key="6">
    <source>
        <dbReference type="ARBA" id="ARBA00047939"/>
    </source>
</evidence>
<dbReference type="EMBL" id="AP022595">
    <property type="protein sequence ID" value="BBY59645.1"/>
    <property type="molecule type" value="Genomic_DNA"/>
</dbReference>
<organism evidence="9 10">
    <name type="scientific">Mycolicibacterium sarraceniae</name>
    <dbReference type="NCBI Taxonomy" id="1534348"/>
    <lineage>
        <taxon>Bacteria</taxon>
        <taxon>Bacillati</taxon>
        <taxon>Actinomycetota</taxon>
        <taxon>Actinomycetes</taxon>
        <taxon>Mycobacteriales</taxon>
        <taxon>Mycobacteriaceae</taxon>
        <taxon>Mycolicibacterium</taxon>
    </lineage>
</organism>
<dbReference type="KEGG" id="msar:MSAR_27810"/>
<evidence type="ECO:0000259" key="8">
    <source>
        <dbReference type="PROSITE" id="PS51459"/>
    </source>
</evidence>
<dbReference type="Pfam" id="PF02661">
    <property type="entry name" value="Fic"/>
    <property type="match status" value="1"/>
</dbReference>
<evidence type="ECO:0000313" key="10">
    <source>
        <dbReference type="Proteomes" id="UP000466445"/>
    </source>
</evidence>
<evidence type="ECO:0000256" key="1">
    <source>
        <dbReference type="ARBA" id="ARBA00022679"/>
    </source>
</evidence>
<dbReference type="InterPro" id="IPR036597">
    <property type="entry name" value="Fido-like_dom_sf"/>
</dbReference>
<gene>
    <name evidence="9" type="ORF">MSAR_27810</name>
</gene>
<dbReference type="Proteomes" id="UP000466445">
    <property type="component" value="Chromosome"/>
</dbReference>
<keyword evidence="3" id="KW-0547">Nucleotide-binding</keyword>
<evidence type="ECO:0000256" key="7">
    <source>
        <dbReference type="ARBA" id="ARBA00048696"/>
    </source>
</evidence>
<accession>A0A7I7SUA8</accession>
<comment type="catalytic activity">
    <reaction evidence="6">
        <text>L-threonyl-[protein] + ATP = 3-O-(5'-adenylyl)-L-threonyl-[protein] + diphosphate</text>
        <dbReference type="Rhea" id="RHEA:54292"/>
        <dbReference type="Rhea" id="RHEA-COMP:11060"/>
        <dbReference type="Rhea" id="RHEA-COMP:13847"/>
        <dbReference type="ChEBI" id="CHEBI:30013"/>
        <dbReference type="ChEBI" id="CHEBI:30616"/>
        <dbReference type="ChEBI" id="CHEBI:33019"/>
        <dbReference type="ChEBI" id="CHEBI:138113"/>
        <dbReference type="EC" id="2.7.7.108"/>
    </reaction>
</comment>
<dbReference type="Gene3D" id="1.10.3290.10">
    <property type="entry name" value="Fido-like domain"/>
    <property type="match status" value="1"/>
</dbReference>
<dbReference type="PANTHER" id="PTHR39560:SF1">
    <property type="entry name" value="PROTEIN ADENYLYLTRANSFERASE FIC-RELATED"/>
    <property type="match status" value="1"/>
</dbReference>
<keyword evidence="10" id="KW-1185">Reference proteome</keyword>
<proteinExistence type="predicted"/>
<keyword evidence="2" id="KW-0548">Nucleotidyltransferase</keyword>
<dbReference type="SUPFAM" id="SSF140931">
    <property type="entry name" value="Fic-like"/>
    <property type="match status" value="1"/>
</dbReference>
<evidence type="ECO:0000313" key="9">
    <source>
        <dbReference type="EMBL" id="BBY59645.1"/>
    </source>
</evidence>
<name>A0A7I7SUA8_9MYCO</name>
<comment type="catalytic activity">
    <reaction evidence="7">
        <text>L-tyrosyl-[protein] + ATP = O-(5'-adenylyl)-L-tyrosyl-[protein] + diphosphate</text>
        <dbReference type="Rhea" id="RHEA:54288"/>
        <dbReference type="Rhea" id="RHEA-COMP:10136"/>
        <dbReference type="Rhea" id="RHEA-COMP:13846"/>
        <dbReference type="ChEBI" id="CHEBI:30616"/>
        <dbReference type="ChEBI" id="CHEBI:33019"/>
        <dbReference type="ChEBI" id="CHEBI:46858"/>
        <dbReference type="ChEBI" id="CHEBI:83624"/>
        <dbReference type="EC" id="2.7.7.108"/>
    </reaction>
</comment>
<evidence type="ECO:0000256" key="2">
    <source>
        <dbReference type="ARBA" id="ARBA00022695"/>
    </source>
</evidence>
<dbReference type="PROSITE" id="PS51459">
    <property type="entry name" value="FIDO"/>
    <property type="match status" value="1"/>
</dbReference>
<dbReference type="RefSeq" id="WP_235677753.1">
    <property type="nucleotide sequence ID" value="NZ_AP022595.1"/>
</dbReference>
<dbReference type="InterPro" id="IPR003812">
    <property type="entry name" value="Fido"/>
</dbReference>
<dbReference type="PANTHER" id="PTHR39560">
    <property type="entry name" value="PROTEIN ADENYLYLTRANSFERASE FIC-RELATED"/>
    <property type="match status" value="1"/>
</dbReference>
<sequence>MTVIDSLQVFDGVAEPLRHAIGQAVAAERLEGWQPTTGHVADLVALAGAQMSFGDYLSRYLKDIHRSRAPRPRRMFQRRRPYLIPGTAVLRNNFGVCEAEQLRELEFIATAARLVQWHITLIEGDVTTADLDAARLHQHVFADVYAWAGSFRTVELRRGDSAFAWQSSVAHAVSAVERSARRLVAQSHALDTPGLAYEMSVLYAEYNRIHPFREGNGRTGTLLLHTVATLCGRRLDLATVTRDEWYRASRESMPTRREGRAGHRPFLAILGRALR</sequence>
<evidence type="ECO:0000256" key="4">
    <source>
        <dbReference type="ARBA" id="ARBA00022840"/>
    </source>
</evidence>
<dbReference type="GO" id="GO:0005524">
    <property type="term" value="F:ATP binding"/>
    <property type="evidence" value="ECO:0007669"/>
    <property type="project" value="UniProtKB-KW"/>
</dbReference>